<keyword evidence="11" id="KW-1185">Reference proteome</keyword>
<gene>
    <name evidence="10" type="ORF">AMD01_05540</name>
</gene>
<dbReference type="CDD" id="cd03228">
    <property type="entry name" value="ABCC_MRP_Like"/>
    <property type="match status" value="1"/>
</dbReference>
<feature type="transmembrane region" description="Helical" evidence="7">
    <location>
        <begin position="130"/>
        <end position="153"/>
    </location>
</feature>
<dbReference type="STRING" id="284581.AMD01_05540"/>
<dbReference type="PATRIC" id="fig|284581.3.peg.4493"/>
<evidence type="ECO:0000256" key="2">
    <source>
        <dbReference type="ARBA" id="ARBA00022692"/>
    </source>
</evidence>
<dbReference type="PROSITE" id="PS50929">
    <property type="entry name" value="ABC_TM1F"/>
    <property type="match status" value="1"/>
</dbReference>
<feature type="transmembrane region" description="Helical" evidence="7">
    <location>
        <begin position="53"/>
        <end position="76"/>
    </location>
</feature>
<dbReference type="PANTHER" id="PTHR43394:SF1">
    <property type="entry name" value="ATP-BINDING CASSETTE SUB-FAMILY B MEMBER 10, MITOCHONDRIAL"/>
    <property type="match status" value="1"/>
</dbReference>
<dbReference type="InterPro" id="IPR003439">
    <property type="entry name" value="ABC_transporter-like_ATP-bd"/>
</dbReference>
<feature type="domain" description="ABC transporter" evidence="8">
    <location>
        <begin position="332"/>
        <end position="550"/>
    </location>
</feature>
<reference evidence="11" key="1">
    <citation type="submission" date="2015-08" db="EMBL/GenBank/DDBJ databases">
        <title>Fjat-14210 dsm16467.</title>
        <authorList>
            <person name="Liu B."/>
            <person name="Wang J."/>
            <person name="Zhu Y."/>
            <person name="Liu G."/>
            <person name="Chen Q."/>
            <person name="Chen Z."/>
            <person name="Lan J."/>
            <person name="Che J."/>
            <person name="Ge C."/>
            <person name="Shi H."/>
            <person name="Pan Z."/>
            <person name="Liu X."/>
        </authorList>
    </citation>
    <scope>NUCLEOTIDE SEQUENCE [LARGE SCALE GENOMIC DNA]</scope>
    <source>
        <strain evidence="11">DSM 16467</strain>
    </source>
</reference>
<dbReference type="Pfam" id="PF00005">
    <property type="entry name" value="ABC_tran"/>
    <property type="match status" value="1"/>
</dbReference>
<dbReference type="AlphaFoldDB" id="A0A0M0L8U6"/>
<dbReference type="GO" id="GO:0005886">
    <property type="term" value="C:plasma membrane"/>
    <property type="evidence" value="ECO:0007669"/>
    <property type="project" value="UniProtKB-SubCell"/>
</dbReference>
<evidence type="ECO:0000256" key="1">
    <source>
        <dbReference type="ARBA" id="ARBA00004651"/>
    </source>
</evidence>
<feature type="transmembrane region" description="Helical" evidence="7">
    <location>
        <begin position="16"/>
        <end position="41"/>
    </location>
</feature>
<evidence type="ECO:0000256" key="7">
    <source>
        <dbReference type="SAM" id="Phobius"/>
    </source>
</evidence>
<keyword evidence="4" id="KW-0067">ATP-binding</keyword>
<protein>
    <recommendedName>
        <fullName evidence="12">ABC transporter ATP-binding protein</fullName>
    </recommendedName>
</protein>
<dbReference type="InterPro" id="IPR011527">
    <property type="entry name" value="ABC1_TM_dom"/>
</dbReference>
<dbReference type="InterPro" id="IPR017871">
    <property type="entry name" value="ABC_transporter-like_CS"/>
</dbReference>
<dbReference type="InterPro" id="IPR039421">
    <property type="entry name" value="Type_1_exporter"/>
</dbReference>
<dbReference type="SUPFAM" id="SSF90123">
    <property type="entry name" value="ABC transporter transmembrane region"/>
    <property type="match status" value="1"/>
</dbReference>
<dbReference type="Gene3D" id="1.20.1560.10">
    <property type="entry name" value="ABC transporter type 1, transmembrane domain"/>
    <property type="match status" value="1"/>
</dbReference>
<name>A0A0M0L8U6_9BACI</name>
<evidence type="ECO:0000313" key="10">
    <source>
        <dbReference type="EMBL" id="KOO47506.1"/>
    </source>
</evidence>
<dbReference type="Pfam" id="PF00664">
    <property type="entry name" value="ABC_membrane"/>
    <property type="match status" value="1"/>
</dbReference>
<dbReference type="Proteomes" id="UP000037558">
    <property type="component" value="Unassembled WGS sequence"/>
</dbReference>
<evidence type="ECO:0000256" key="3">
    <source>
        <dbReference type="ARBA" id="ARBA00022741"/>
    </source>
</evidence>
<keyword evidence="5 7" id="KW-1133">Transmembrane helix</keyword>
<feature type="transmembrane region" description="Helical" evidence="7">
    <location>
        <begin position="159"/>
        <end position="176"/>
    </location>
</feature>
<dbReference type="EMBL" id="LILC01000007">
    <property type="protein sequence ID" value="KOO47506.1"/>
    <property type="molecule type" value="Genomic_DNA"/>
</dbReference>
<dbReference type="PROSITE" id="PS00211">
    <property type="entry name" value="ABC_TRANSPORTER_1"/>
    <property type="match status" value="1"/>
</dbReference>
<evidence type="ECO:0000259" key="8">
    <source>
        <dbReference type="PROSITE" id="PS50893"/>
    </source>
</evidence>
<evidence type="ECO:0000256" key="4">
    <source>
        <dbReference type="ARBA" id="ARBA00022840"/>
    </source>
</evidence>
<keyword evidence="3" id="KW-0547">Nucleotide-binding</keyword>
<evidence type="ECO:0000259" key="9">
    <source>
        <dbReference type="PROSITE" id="PS50929"/>
    </source>
</evidence>
<dbReference type="RefSeq" id="WP_053400412.1">
    <property type="nucleotide sequence ID" value="NZ_LILC01000007.1"/>
</dbReference>
<dbReference type="InterPro" id="IPR036640">
    <property type="entry name" value="ABC1_TM_sf"/>
</dbReference>
<comment type="caution">
    <text evidence="10">The sequence shown here is derived from an EMBL/GenBank/DDBJ whole genome shotgun (WGS) entry which is preliminary data.</text>
</comment>
<dbReference type="SMART" id="SM00382">
    <property type="entry name" value="AAA"/>
    <property type="match status" value="1"/>
</dbReference>
<keyword evidence="2 7" id="KW-0812">Transmembrane</keyword>
<feature type="domain" description="ABC transmembrane type-1" evidence="9">
    <location>
        <begin position="24"/>
        <end position="302"/>
    </location>
</feature>
<evidence type="ECO:0000313" key="11">
    <source>
        <dbReference type="Proteomes" id="UP000037558"/>
    </source>
</evidence>
<sequence>MTTIKTLIKEKLSTKVVILIICCFFLYIINWLCVSATPFLIGKFIDDVIQTKIGINIFYIYILIGLLVLDIVSNYISNILITRLTSKFTFHISFSALQHLKKVKLEHFSQKNAAEISQQISMDSDHVSEFLISSVFQSVGSLLSLVLCVFFTFQVNTNLAIIILCFVPIYLAFYIVTRKKIFELSFEYSESQIKFFSDMNHQLSNIKIIKINAWYNTLNPKFKKSFQQLYETTMKYSKFAYLYNSVDKITNSILSIIIIIYGGYLLLHNQLSIGGFAIINSYVGMINGSVSYFFNFFKSYKDVSVSKERLENIFLLEKELNHQRLLKSIDTIAIENVSYQYPDAPFPIVNGVHHTFSKGNIYLLQGGNGSGKSTFLNVMLGLHSDYNGEVKYNGVEMKELDLYHMREHLVSMVEQEPMLISDTILNNLTLGTQHDISDDVVHDYCKEFGLDYYIQSLPEQLHHHINHSSTNLSGGQKQKLALIRCFLKEADLLILDEPTSALDIQAIINLKEYLLSIKQKKIIIIVSHDERLNSIADETVEFSHAALQSV</sequence>
<keyword evidence="6 7" id="KW-0472">Membrane</keyword>
<dbReference type="PROSITE" id="PS50893">
    <property type="entry name" value="ABC_TRANSPORTER_2"/>
    <property type="match status" value="1"/>
</dbReference>
<dbReference type="GO" id="GO:0015421">
    <property type="term" value="F:ABC-type oligopeptide transporter activity"/>
    <property type="evidence" value="ECO:0007669"/>
    <property type="project" value="TreeGrafter"/>
</dbReference>
<dbReference type="Gene3D" id="3.40.50.300">
    <property type="entry name" value="P-loop containing nucleotide triphosphate hydrolases"/>
    <property type="match status" value="1"/>
</dbReference>
<evidence type="ECO:0000256" key="6">
    <source>
        <dbReference type="ARBA" id="ARBA00023136"/>
    </source>
</evidence>
<dbReference type="OrthoDB" id="9778870at2"/>
<evidence type="ECO:0000256" key="5">
    <source>
        <dbReference type="ARBA" id="ARBA00022989"/>
    </source>
</evidence>
<dbReference type="InterPro" id="IPR027417">
    <property type="entry name" value="P-loop_NTPase"/>
</dbReference>
<evidence type="ECO:0008006" key="12">
    <source>
        <dbReference type="Google" id="ProtNLM"/>
    </source>
</evidence>
<organism evidence="10 11">
    <name type="scientific">Priestia koreensis</name>
    <dbReference type="NCBI Taxonomy" id="284581"/>
    <lineage>
        <taxon>Bacteria</taxon>
        <taxon>Bacillati</taxon>
        <taxon>Bacillota</taxon>
        <taxon>Bacilli</taxon>
        <taxon>Bacillales</taxon>
        <taxon>Bacillaceae</taxon>
        <taxon>Priestia</taxon>
    </lineage>
</organism>
<dbReference type="GO" id="GO:0016887">
    <property type="term" value="F:ATP hydrolysis activity"/>
    <property type="evidence" value="ECO:0007669"/>
    <property type="project" value="InterPro"/>
</dbReference>
<dbReference type="SUPFAM" id="SSF52540">
    <property type="entry name" value="P-loop containing nucleoside triphosphate hydrolases"/>
    <property type="match status" value="1"/>
</dbReference>
<dbReference type="GO" id="GO:0005524">
    <property type="term" value="F:ATP binding"/>
    <property type="evidence" value="ECO:0007669"/>
    <property type="project" value="UniProtKB-KW"/>
</dbReference>
<accession>A0A0M0L8U6</accession>
<proteinExistence type="predicted"/>
<dbReference type="InterPro" id="IPR003593">
    <property type="entry name" value="AAA+_ATPase"/>
</dbReference>
<feature type="transmembrane region" description="Helical" evidence="7">
    <location>
        <begin position="249"/>
        <end position="267"/>
    </location>
</feature>
<dbReference type="PANTHER" id="PTHR43394">
    <property type="entry name" value="ATP-DEPENDENT PERMEASE MDL1, MITOCHONDRIAL"/>
    <property type="match status" value="1"/>
</dbReference>
<feature type="transmembrane region" description="Helical" evidence="7">
    <location>
        <begin position="273"/>
        <end position="297"/>
    </location>
</feature>
<dbReference type="CDD" id="cd07346">
    <property type="entry name" value="ABC_6TM_exporters"/>
    <property type="match status" value="1"/>
</dbReference>
<comment type="subcellular location">
    <subcellularLocation>
        <location evidence="1">Cell membrane</location>
        <topology evidence="1">Multi-pass membrane protein</topology>
    </subcellularLocation>
</comment>